<dbReference type="InterPro" id="IPR051338">
    <property type="entry name" value="NodU/CmcH_Carbamoyltrnsfr"/>
</dbReference>
<feature type="domain" description="Carbamoyltransferase C-terminal" evidence="3">
    <location>
        <begin position="407"/>
        <end position="575"/>
    </location>
</feature>
<organism evidence="4">
    <name type="scientific">freshwater metagenome</name>
    <dbReference type="NCBI Taxonomy" id="449393"/>
    <lineage>
        <taxon>unclassified sequences</taxon>
        <taxon>metagenomes</taxon>
        <taxon>ecological metagenomes</taxon>
    </lineage>
</organism>
<evidence type="ECO:0000259" key="2">
    <source>
        <dbReference type="Pfam" id="PF02543"/>
    </source>
</evidence>
<dbReference type="Gene3D" id="3.90.870.20">
    <property type="entry name" value="Carbamoyltransferase, C-terminal domain"/>
    <property type="match status" value="1"/>
</dbReference>
<evidence type="ECO:0000256" key="1">
    <source>
        <dbReference type="ARBA" id="ARBA00006129"/>
    </source>
</evidence>
<dbReference type="InterPro" id="IPR043129">
    <property type="entry name" value="ATPase_NBD"/>
</dbReference>
<accession>A0A6J6QCV1</accession>
<dbReference type="InterPro" id="IPR038152">
    <property type="entry name" value="Carbam_trans_C_sf"/>
</dbReference>
<dbReference type="Gene3D" id="3.30.420.40">
    <property type="match status" value="2"/>
</dbReference>
<sequence length="580" mass="63688">MTTILGLNAFHGDAAAALVVDGVLVAAAEEERFNRVKHCAGFPTLAAAWCLADAGVAPTELDHIAIGRDVKANAGAKLRYSLRHPPAPSYLFARLKNAASVRDVRSRVALDLGLDPAELRADVHHVEHHLAHAASAFYVSPFDEAAVLTIDGFGDYASMMLAHGNDSSLEVLDRVLFPHSLGLLYTAVTQWLGFPHYGDEGKVMGLAPYGDPTRYVEKVRDLVDLTGPFFRLNLRYFTHHSKGVAMTWDDGSPTIGRIFSPELERLLGPARVPKSEVTEVHHDVAAALQRVLEEAYLHCVNTAHARTGSPRLCLAGGVALNAVANGMIRQQTGFEEIYVQPAAGDSGTAVGAAFRVWHETLGKPRSYVMRHAYTGPAFTDADYVAALTDAKLTGDLLADEDLFPAVAERIAAGEVVGWFQGRMEFGPRALGHRSIVADPRRGDMKDILNARIKHREPFRPFAPSLLAERAGDWFEQDYTSPFMVMVYKTRVEKRAEIPAVNHIDDTGRLQTVERDVEPRYYALIEAFETLTGVPILLNTSFNENEPIVTSPRDAVDCFLKTKMDVLVLGNRVVRRPTQIP</sequence>
<evidence type="ECO:0000313" key="4">
    <source>
        <dbReference type="EMBL" id="CAB4709671.1"/>
    </source>
</evidence>
<evidence type="ECO:0000259" key="3">
    <source>
        <dbReference type="Pfam" id="PF16861"/>
    </source>
</evidence>
<dbReference type="InterPro" id="IPR003696">
    <property type="entry name" value="Carbtransf_dom"/>
</dbReference>
<dbReference type="Pfam" id="PF16861">
    <property type="entry name" value="Carbam_trans_C"/>
    <property type="match status" value="1"/>
</dbReference>
<comment type="similarity">
    <text evidence="1">Belongs to the NodU/CmcH family.</text>
</comment>
<dbReference type="CDD" id="cd24098">
    <property type="entry name" value="ASKHA_NBD_TobZ_N"/>
    <property type="match status" value="1"/>
</dbReference>
<gene>
    <name evidence="4" type="ORF">UFOPK2399_01914</name>
</gene>
<dbReference type="PANTHER" id="PTHR34847">
    <property type="entry name" value="NODULATION PROTEIN U"/>
    <property type="match status" value="1"/>
</dbReference>
<name>A0A6J6QCV1_9ZZZZ</name>
<dbReference type="SUPFAM" id="SSF53067">
    <property type="entry name" value="Actin-like ATPase domain"/>
    <property type="match status" value="1"/>
</dbReference>
<dbReference type="GO" id="GO:0003824">
    <property type="term" value="F:catalytic activity"/>
    <property type="evidence" value="ECO:0007669"/>
    <property type="project" value="InterPro"/>
</dbReference>
<dbReference type="AlphaFoldDB" id="A0A6J6QCV1"/>
<dbReference type="Pfam" id="PF02543">
    <property type="entry name" value="Carbam_trans_N"/>
    <property type="match status" value="1"/>
</dbReference>
<dbReference type="PANTHER" id="PTHR34847:SF1">
    <property type="entry name" value="NODULATION PROTEIN U"/>
    <property type="match status" value="1"/>
</dbReference>
<feature type="domain" description="Carbamoyltransferase" evidence="2">
    <location>
        <begin position="4"/>
        <end position="353"/>
    </location>
</feature>
<proteinExistence type="inferred from homology"/>
<dbReference type="InterPro" id="IPR031730">
    <property type="entry name" value="Carbam_trans_C"/>
</dbReference>
<protein>
    <submittedName>
        <fullName evidence="4">Unannotated protein</fullName>
    </submittedName>
</protein>
<dbReference type="EMBL" id="CAEZXP010000010">
    <property type="protein sequence ID" value="CAB4709671.1"/>
    <property type="molecule type" value="Genomic_DNA"/>
</dbReference>
<reference evidence="4" key="1">
    <citation type="submission" date="2020-05" db="EMBL/GenBank/DDBJ databases">
        <authorList>
            <person name="Chiriac C."/>
            <person name="Salcher M."/>
            <person name="Ghai R."/>
            <person name="Kavagutti S V."/>
        </authorList>
    </citation>
    <scope>NUCLEOTIDE SEQUENCE</scope>
</reference>